<feature type="domain" description="DUF6699" evidence="2">
    <location>
        <begin position="428"/>
        <end position="551"/>
    </location>
</feature>
<name>D8QCC3_SCHCM</name>
<dbReference type="AlphaFoldDB" id="D8QCC3"/>
<gene>
    <name evidence="3" type="ORF">SCHCODRAFT_236651</name>
</gene>
<keyword evidence="4" id="KW-1185">Reference proteome</keyword>
<feature type="compositionally biased region" description="Basic and acidic residues" evidence="1">
    <location>
        <begin position="160"/>
        <end position="173"/>
    </location>
</feature>
<sequence length="563" mass="61318">MENKAQGGTKRFSLSRIAQTSKPTAVLYCAYDAREAIRIAATQYQPRHRCLASALALCIAMPASSTPPRNQVVLDPACSSTLGQTFYPRKSMVPRPVRERCCSAQAFPTQGPACRTLLLKIYSRRGIVAASLGGPPTCSVMPTSPRAARFTQACTTYRETGPHRRGEPTHTRSEGPVQAPNWAPNAESGALIAFWELDPLTRCLEARQMPNCANHGGRCGRWREVDEVDRLRGKGGEAGLLSISACGKIPRWFPRPIVQRGGRSETARGKSGVSDKFQTSWAAGMLLNVGSWRAPAQAMTVRRCPAGRLEVAACGGRSGAPWALDRNTSARHVKGASGGATITMPGKHVRFAAAEDAPSPSWSTKTIAPSPAWSTSTLASSPLPAAPPSLPHKLSPYGNSPLPPIEPELAEEYVAPNPNLCYSLTPSIYFNVAHDPAVALQRMDPEIATMPATYPALSRLTLVHHQLPWRIVVTPRSTRPNAPVTIGDIVVALAEALTKPAEEAELQRETPARRVKITEAWKARWRRHEDSYVRRIDWLEGYTIFMGMTATQQHGVWAFHMGH</sequence>
<reference evidence="3 4" key="1">
    <citation type="journal article" date="2010" name="Nat. Biotechnol.">
        <title>Genome sequence of the model mushroom Schizophyllum commune.</title>
        <authorList>
            <person name="Ohm R.A."/>
            <person name="de Jong J.F."/>
            <person name="Lugones L.G."/>
            <person name="Aerts A."/>
            <person name="Kothe E."/>
            <person name="Stajich J.E."/>
            <person name="de Vries R.P."/>
            <person name="Record E."/>
            <person name="Levasseur A."/>
            <person name="Baker S.E."/>
            <person name="Bartholomew K.A."/>
            <person name="Coutinho P.M."/>
            <person name="Erdmann S."/>
            <person name="Fowler T.J."/>
            <person name="Gathman A.C."/>
            <person name="Lombard V."/>
            <person name="Henrissat B."/>
            <person name="Knabe N."/>
            <person name="Kuees U."/>
            <person name="Lilly W.W."/>
            <person name="Lindquist E."/>
            <person name="Lucas S."/>
            <person name="Magnuson J.K."/>
            <person name="Piumi F."/>
            <person name="Raudaskoski M."/>
            <person name="Salamov A."/>
            <person name="Schmutz J."/>
            <person name="Schwarze F.W.M.R."/>
            <person name="vanKuyk P.A."/>
            <person name="Horton J.S."/>
            <person name="Grigoriev I.V."/>
            <person name="Woesten H.A.B."/>
        </authorList>
    </citation>
    <scope>NUCLEOTIDE SEQUENCE [LARGE SCALE GENOMIC DNA]</scope>
    <source>
        <strain evidence="4">H4-8 / FGSC 9210</strain>
    </source>
</reference>
<evidence type="ECO:0000256" key="1">
    <source>
        <dbReference type="SAM" id="MobiDB-lite"/>
    </source>
</evidence>
<accession>D8QCC3</accession>
<dbReference type="EMBL" id="GL377309">
    <property type="protein sequence ID" value="EFI94904.1"/>
    <property type="molecule type" value="Genomic_DNA"/>
</dbReference>
<dbReference type="HOGENOM" id="CLU_484101_0_0_1"/>
<dbReference type="Pfam" id="PF20415">
    <property type="entry name" value="DUF6699"/>
    <property type="match status" value="1"/>
</dbReference>
<protein>
    <recommendedName>
        <fullName evidence="2">DUF6699 domain-containing protein</fullName>
    </recommendedName>
</protein>
<organism evidence="4">
    <name type="scientific">Schizophyllum commune (strain H4-8 / FGSC 9210)</name>
    <name type="common">Split gill fungus</name>
    <dbReference type="NCBI Taxonomy" id="578458"/>
    <lineage>
        <taxon>Eukaryota</taxon>
        <taxon>Fungi</taxon>
        <taxon>Dikarya</taxon>
        <taxon>Basidiomycota</taxon>
        <taxon>Agaricomycotina</taxon>
        <taxon>Agaricomycetes</taxon>
        <taxon>Agaricomycetidae</taxon>
        <taxon>Agaricales</taxon>
        <taxon>Schizophyllaceae</taxon>
        <taxon>Schizophyllum</taxon>
    </lineage>
</organism>
<dbReference type="eggNOG" id="ENOG502TM87">
    <property type="taxonomic scope" value="Eukaryota"/>
</dbReference>
<evidence type="ECO:0000313" key="3">
    <source>
        <dbReference type="EMBL" id="EFI94904.1"/>
    </source>
</evidence>
<evidence type="ECO:0000313" key="4">
    <source>
        <dbReference type="Proteomes" id="UP000007431"/>
    </source>
</evidence>
<evidence type="ECO:0000259" key="2">
    <source>
        <dbReference type="Pfam" id="PF20415"/>
    </source>
</evidence>
<dbReference type="Proteomes" id="UP000007431">
    <property type="component" value="Unassembled WGS sequence"/>
</dbReference>
<dbReference type="InterPro" id="IPR046522">
    <property type="entry name" value="DUF6699"/>
</dbReference>
<dbReference type="VEuPathDB" id="FungiDB:SCHCODRAFT_02691282"/>
<proteinExistence type="predicted"/>
<feature type="region of interest" description="Disordered" evidence="1">
    <location>
        <begin position="159"/>
        <end position="181"/>
    </location>
</feature>
<dbReference type="InParanoid" id="D8QCC3"/>